<evidence type="ECO:0000313" key="7">
    <source>
        <dbReference type="Proteomes" id="UP001174677"/>
    </source>
</evidence>
<dbReference type="EMBL" id="JARPOI010000002">
    <property type="protein sequence ID" value="KAJ9188368.1"/>
    <property type="molecule type" value="Genomic_DNA"/>
</dbReference>
<dbReference type="InterPro" id="IPR009057">
    <property type="entry name" value="Homeodomain-like_sf"/>
</dbReference>
<evidence type="ECO:0000256" key="3">
    <source>
        <dbReference type="SAM" id="MobiDB-lite"/>
    </source>
</evidence>
<dbReference type="SMART" id="SM00717">
    <property type="entry name" value="SANT"/>
    <property type="match status" value="3"/>
</dbReference>
<dbReference type="Proteomes" id="UP001174677">
    <property type="component" value="Chromosome 2"/>
</dbReference>
<keyword evidence="2" id="KW-0539">Nucleus</keyword>
<sequence length="540" mass="60057">MGEELEEALSDSEKGSLVSSCDPVHTTSANNAVTNPISIKGRTTGPTRRSTKGGWTEEEDKILVAAVEKFNCRNWKKIAECVPDRTDVQCLHRWQKVLNPDLVKGTWKKEEDALILDLVVKQGNKKWSEIAKHLPGRIGKQCRERWYNHLNPEIKRTAWTKEEELTLIKAHKIYGNKWAELAKFLHGRTENSIKNHWNCSMKKKLESCPASEFDLYSYNTKAESRTFDVDNQSLNLVHSCSLDLGLGNATTRERQLSTSDKQNCKYPEIESTFGTMDARALTAFYLTGVKCRKSDNNANTNWSNKLINASSDDVARLQSPELSKTVNSLHSGALSVPLTLSLTTPISVAGCDNKTGEFDFKRKVVGGLKDVKELNCGVLSCESLQLKDGNILLQNVSYSSTDSCIRTAGSPVSSCALANQISHNWGSPESILRSAASSFKSTPSIIRKRSFKTSRQADNATHCDHVCKLEDNVENLSLHLCTCNKDGDNKMDPSNEKQPFLSPAKSQKLEKCLEDAFNVECHSDSERSRAFASHDSCGDN</sequence>
<proteinExistence type="predicted"/>
<dbReference type="SUPFAM" id="SSF46689">
    <property type="entry name" value="Homeodomain-like"/>
    <property type="match status" value="3"/>
</dbReference>
<evidence type="ECO:0000259" key="4">
    <source>
        <dbReference type="PROSITE" id="PS50090"/>
    </source>
</evidence>
<dbReference type="Gene3D" id="1.10.10.60">
    <property type="entry name" value="Homeodomain-like"/>
    <property type="match status" value="3"/>
</dbReference>
<protein>
    <submittedName>
        <fullName evidence="6">Uncharacterized protein</fullName>
    </submittedName>
</protein>
<dbReference type="PANTHER" id="PTHR45614:SF232">
    <property type="entry name" value="TRANSCRIPTION FACTOR MYB3R-2"/>
    <property type="match status" value="1"/>
</dbReference>
<evidence type="ECO:0000313" key="6">
    <source>
        <dbReference type="EMBL" id="KAJ9188368.1"/>
    </source>
</evidence>
<feature type="domain" description="Myb-like" evidence="4">
    <location>
        <begin position="151"/>
        <end position="201"/>
    </location>
</feature>
<accession>A0ABQ9N9D3</accession>
<evidence type="ECO:0000256" key="1">
    <source>
        <dbReference type="ARBA" id="ARBA00004123"/>
    </source>
</evidence>
<evidence type="ECO:0000256" key="2">
    <source>
        <dbReference type="ARBA" id="ARBA00023242"/>
    </source>
</evidence>
<reference evidence="6" key="1">
    <citation type="journal article" date="2023" name="Plant Biotechnol. J.">
        <title>Chromosome-level wild Hevea brasiliensis genome provides new tools for genomic-assisted breeding and valuable loci to elevate rubber yield.</title>
        <authorList>
            <person name="Cheng H."/>
            <person name="Song X."/>
            <person name="Hu Y."/>
            <person name="Wu T."/>
            <person name="Yang Q."/>
            <person name="An Z."/>
            <person name="Feng S."/>
            <person name="Deng Z."/>
            <person name="Wu W."/>
            <person name="Zeng X."/>
            <person name="Tu M."/>
            <person name="Wang X."/>
            <person name="Huang H."/>
        </authorList>
    </citation>
    <scope>NUCLEOTIDE SEQUENCE</scope>
    <source>
        <strain evidence="6">MT/VB/25A 57/8</strain>
    </source>
</reference>
<dbReference type="PROSITE" id="PS51294">
    <property type="entry name" value="HTH_MYB"/>
    <property type="match status" value="3"/>
</dbReference>
<dbReference type="InterPro" id="IPR017930">
    <property type="entry name" value="Myb_dom"/>
</dbReference>
<dbReference type="CDD" id="cd00167">
    <property type="entry name" value="SANT"/>
    <property type="match status" value="3"/>
</dbReference>
<gene>
    <name evidence="6" type="ORF">P3X46_003732</name>
</gene>
<dbReference type="PANTHER" id="PTHR45614">
    <property type="entry name" value="MYB PROTEIN-RELATED"/>
    <property type="match status" value="1"/>
</dbReference>
<feature type="domain" description="HTH myb-type" evidence="5">
    <location>
        <begin position="155"/>
        <end position="205"/>
    </location>
</feature>
<dbReference type="PROSITE" id="PS50090">
    <property type="entry name" value="MYB_LIKE"/>
    <property type="match status" value="3"/>
</dbReference>
<dbReference type="InterPro" id="IPR001005">
    <property type="entry name" value="SANT/Myb"/>
</dbReference>
<dbReference type="InterPro" id="IPR050560">
    <property type="entry name" value="MYB_TF"/>
</dbReference>
<keyword evidence="7" id="KW-1185">Reference proteome</keyword>
<feature type="compositionally biased region" description="Polar residues" evidence="3">
    <location>
        <begin position="25"/>
        <end position="37"/>
    </location>
</feature>
<feature type="domain" description="Myb-like" evidence="4">
    <location>
        <begin position="47"/>
        <end position="98"/>
    </location>
</feature>
<feature type="domain" description="Myb-like" evidence="4">
    <location>
        <begin position="99"/>
        <end position="150"/>
    </location>
</feature>
<feature type="compositionally biased region" description="Acidic residues" evidence="3">
    <location>
        <begin position="1"/>
        <end position="10"/>
    </location>
</feature>
<dbReference type="Pfam" id="PF13921">
    <property type="entry name" value="Myb_DNA-bind_6"/>
    <property type="match status" value="1"/>
</dbReference>
<organism evidence="6 7">
    <name type="scientific">Hevea brasiliensis</name>
    <name type="common">Para rubber tree</name>
    <name type="synonym">Siphonia brasiliensis</name>
    <dbReference type="NCBI Taxonomy" id="3981"/>
    <lineage>
        <taxon>Eukaryota</taxon>
        <taxon>Viridiplantae</taxon>
        <taxon>Streptophyta</taxon>
        <taxon>Embryophyta</taxon>
        <taxon>Tracheophyta</taxon>
        <taxon>Spermatophyta</taxon>
        <taxon>Magnoliopsida</taxon>
        <taxon>eudicotyledons</taxon>
        <taxon>Gunneridae</taxon>
        <taxon>Pentapetalae</taxon>
        <taxon>rosids</taxon>
        <taxon>fabids</taxon>
        <taxon>Malpighiales</taxon>
        <taxon>Euphorbiaceae</taxon>
        <taxon>Crotonoideae</taxon>
        <taxon>Micrandreae</taxon>
        <taxon>Hevea</taxon>
    </lineage>
</organism>
<dbReference type="Pfam" id="PF00249">
    <property type="entry name" value="Myb_DNA-binding"/>
    <property type="match status" value="1"/>
</dbReference>
<feature type="domain" description="HTH myb-type" evidence="5">
    <location>
        <begin position="47"/>
        <end position="98"/>
    </location>
</feature>
<comment type="subcellular location">
    <subcellularLocation>
        <location evidence="1">Nucleus</location>
    </subcellularLocation>
</comment>
<comment type="caution">
    <text evidence="6">The sequence shown here is derived from an EMBL/GenBank/DDBJ whole genome shotgun (WGS) entry which is preliminary data.</text>
</comment>
<feature type="domain" description="HTH myb-type" evidence="5">
    <location>
        <begin position="99"/>
        <end position="154"/>
    </location>
</feature>
<feature type="region of interest" description="Disordered" evidence="3">
    <location>
        <begin position="1"/>
        <end position="55"/>
    </location>
</feature>
<evidence type="ECO:0000259" key="5">
    <source>
        <dbReference type="PROSITE" id="PS51294"/>
    </source>
</evidence>
<name>A0ABQ9N9D3_HEVBR</name>